<dbReference type="Proteomes" id="UP000567179">
    <property type="component" value="Unassembled WGS sequence"/>
</dbReference>
<keyword evidence="3" id="KW-1185">Reference proteome</keyword>
<evidence type="ECO:0000256" key="1">
    <source>
        <dbReference type="SAM" id="MobiDB-lite"/>
    </source>
</evidence>
<organism evidence="2 3">
    <name type="scientific">Psilocybe cf. subviscida</name>
    <dbReference type="NCBI Taxonomy" id="2480587"/>
    <lineage>
        <taxon>Eukaryota</taxon>
        <taxon>Fungi</taxon>
        <taxon>Dikarya</taxon>
        <taxon>Basidiomycota</taxon>
        <taxon>Agaricomycotina</taxon>
        <taxon>Agaricomycetes</taxon>
        <taxon>Agaricomycetidae</taxon>
        <taxon>Agaricales</taxon>
        <taxon>Agaricineae</taxon>
        <taxon>Strophariaceae</taxon>
        <taxon>Psilocybe</taxon>
    </lineage>
</organism>
<reference evidence="2 3" key="1">
    <citation type="journal article" date="2020" name="ISME J.">
        <title>Uncovering the hidden diversity of litter-decomposition mechanisms in mushroom-forming fungi.</title>
        <authorList>
            <person name="Floudas D."/>
            <person name="Bentzer J."/>
            <person name="Ahren D."/>
            <person name="Johansson T."/>
            <person name="Persson P."/>
            <person name="Tunlid A."/>
        </authorList>
    </citation>
    <scope>NUCLEOTIDE SEQUENCE [LARGE SCALE GENOMIC DNA]</scope>
    <source>
        <strain evidence="2 3">CBS 101986</strain>
    </source>
</reference>
<protein>
    <submittedName>
        <fullName evidence="2">Uncharacterized protein</fullName>
    </submittedName>
</protein>
<dbReference type="AlphaFoldDB" id="A0A8H5BMR0"/>
<dbReference type="EMBL" id="JAACJJ010000015">
    <property type="protein sequence ID" value="KAF5325253.1"/>
    <property type="molecule type" value="Genomic_DNA"/>
</dbReference>
<feature type="compositionally biased region" description="Polar residues" evidence="1">
    <location>
        <begin position="78"/>
        <end position="90"/>
    </location>
</feature>
<name>A0A8H5BMR0_9AGAR</name>
<feature type="region of interest" description="Disordered" evidence="1">
    <location>
        <begin position="174"/>
        <end position="216"/>
    </location>
</feature>
<evidence type="ECO:0000313" key="3">
    <source>
        <dbReference type="Proteomes" id="UP000567179"/>
    </source>
</evidence>
<feature type="compositionally biased region" description="Polar residues" evidence="1">
    <location>
        <begin position="410"/>
        <end position="419"/>
    </location>
</feature>
<proteinExistence type="predicted"/>
<feature type="region of interest" description="Disordered" evidence="1">
    <location>
        <begin position="1"/>
        <end position="92"/>
    </location>
</feature>
<comment type="caution">
    <text evidence="2">The sequence shown here is derived from an EMBL/GenBank/DDBJ whole genome shotgun (WGS) entry which is preliminary data.</text>
</comment>
<feature type="compositionally biased region" description="Basic residues" evidence="1">
    <location>
        <begin position="16"/>
        <end position="26"/>
    </location>
</feature>
<feature type="region of interest" description="Disordered" evidence="1">
    <location>
        <begin position="396"/>
        <end position="473"/>
    </location>
</feature>
<sequence length="473" mass="49877">MSPKGKKHSPRAEATRKRKRDARRQTRQSISPSQSPSKRGRDAQSEPSPTKGAEASVDGILRVIGEPNTPEYADSPETPVTPSSKTSLATKTEDITEAYTICAGASPKLSHHTKSSATNSSAEQPNFAAVLSRPGVVHILGDSAKTDQAKAKKKVTRPGHGLVLHIPAVSPSWDVSIDDTEATSSPLSKGSPSPSKNSVVRTPTRSPRKLTFGVGFGSSSGMLSELPFYMDSPGKRYDDRLGQALASSPTLGSMGPPDTSPTFGSRSPYAFGTPKSPTLDRVGSPSTDPGVRRRTHSQLLDSPSARAITDAIGQRDSESDGTSWVRAGNHGRPPRAALGTLYEKPATRFPGAGSVLGGPSSRPAAFPERKLLAEGYDGKADSAALVPVSIDEFLKSYEKGSPGKGEIAGSSRNMSSRTAGDSDLHVQPGDGSPKLRTRRPVPLAPLDICPLQTLNPGSDDEESDLELSDKENM</sequence>
<gene>
    <name evidence="2" type="ORF">D9619_009694</name>
</gene>
<evidence type="ECO:0000313" key="2">
    <source>
        <dbReference type="EMBL" id="KAF5325253.1"/>
    </source>
</evidence>
<feature type="compositionally biased region" description="Low complexity" evidence="1">
    <location>
        <begin position="184"/>
        <end position="198"/>
    </location>
</feature>
<accession>A0A8H5BMR0</accession>
<feature type="region of interest" description="Disordered" evidence="1">
    <location>
        <begin position="231"/>
        <end position="365"/>
    </location>
</feature>